<proteinExistence type="predicted"/>
<keyword evidence="1" id="KW-0812">Transmembrane</keyword>
<sequence>MGAIFNVFPLILVPVLTYNIWAFGATATSNGDGAGVRQHLADVWVRVPMASGAEWTIAFGDVLMLLALILLFIELLKSTSTGTAAIFNHALSMLVFIICLVEFLLHPAFATSVFFVILVMALLDVLAGVVVTIISARRDVEFAGQH</sequence>
<dbReference type="KEGG" id="tsv:DSM104635_01177"/>
<dbReference type="Proteomes" id="UP000431269">
    <property type="component" value="Chromosome"/>
</dbReference>
<accession>A0A6I6MIK2</accession>
<keyword evidence="3" id="KW-1185">Reference proteome</keyword>
<evidence type="ECO:0008006" key="4">
    <source>
        <dbReference type="Google" id="ProtNLM"/>
    </source>
</evidence>
<evidence type="ECO:0000313" key="3">
    <source>
        <dbReference type="Proteomes" id="UP000431269"/>
    </source>
</evidence>
<evidence type="ECO:0000256" key="1">
    <source>
        <dbReference type="SAM" id="Phobius"/>
    </source>
</evidence>
<feature type="transmembrane region" description="Helical" evidence="1">
    <location>
        <begin position="85"/>
        <end position="106"/>
    </location>
</feature>
<protein>
    <recommendedName>
        <fullName evidence="4">Transmembrane protein</fullName>
    </recommendedName>
</protein>
<dbReference type="AlphaFoldDB" id="A0A6I6MIK2"/>
<evidence type="ECO:0000313" key="2">
    <source>
        <dbReference type="EMBL" id="QGZ94359.1"/>
    </source>
</evidence>
<organism evidence="2 3">
    <name type="scientific">Terricaulis silvestris</name>
    <dbReference type="NCBI Taxonomy" id="2686094"/>
    <lineage>
        <taxon>Bacteria</taxon>
        <taxon>Pseudomonadati</taxon>
        <taxon>Pseudomonadota</taxon>
        <taxon>Alphaproteobacteria</taxon>
        <taxon>Caulobacterales</taxon>
        <taxon>Caulobacteraceae</taxon>
        <taxon>Terricaulis</taxon>
    </lineage>
</organism>
<gene>
    <name evidence="2" type="ORF">DSM104635_01177</name>
</gene>
<keyword evidence="1" id="KW-1133">Transmembrane helix</keyword>
<name>A0A6I6MIK2_9CAUL</name>
<feature type="transmembrane region" description="Helical" evidence="1">
    <location>
        <begin position="55"/>
        <end position="73"/>
    </location>
</feature>
<feature type="transmembrane region" description="Helical" evidence="1">
    <location>
        <begin position="112"/>
        <end position="136"/>
    </location>
</feature>
<reference evidence="3" key="1">
    <citation type="submission" date="2019-12" db="EMBL/GenBank/DDBJ databases">
        <title>Complete genome of Terracaulis silvestris 0127_4.</title>
        <authorList>
            <person name="Vieira S."/>
            <person name="Riedel T."/>
            <person name="Sproer C."/>
            <person name="Pascual J."/>
            <person name="Boedeker C."/>
            <person name="Overmann J."/>
        </authorList>
    </citation>
    <scope>NUCLEOTIDE SEQUENCE [LARGE SCALE GENOMIC DNA]</scope>
    <source>
        <strain evidence="3">0127_4</strain>
    </source>
</reference>
<dbReference type="EMBL" id="CP047045">
    <property type="protein sequence ID" value="QGZ94359.1"/>
    <property type="molecule type" value="Genomic_DNA"/>
</dbReference>
<keyword evidence="1" id="KW-0472">Membrane</keyword>
<dbReference type="RefSeq" id="WP_158765307.1">
    <property type="nucleotide sequence ID" value="NZ_CP047045.1"/>
</dbReference>